<dbReference type="PRINTS" id="PR01698">
    <property type="entry name" value="CYTOFMRPINTP"/>
</dbReference>
<keyword evidence="2" id="KW-1185">Reference proteome</keyword>
<accession>A0A9P0AJI5</accession>
<dbReference type="GO" id="GO:0031267">
    <property type="term" value="F:small GTPase binding"/>
    <property type="evidence" value="ECO:0007669"/>
    <property type="project" value="InterPro"/>
</dbReference>
<organism evidence="1 2">
    <name type="scientific">Bemisia tabaci</name>
    <name type="common">Sweetpotato whitefly</name>
    <name type="synonym">Aleurodes tabaci</name>
    <dbReference type="NCBI Taxonomy" id="7038"/>
    <lineage>
        <taxon>Eukaryota</taxon>
        <taxon>Metazoa</taxon>
        <taxon>Ecdysozoa</taxon>
        <taxon>Arthropoda</taxon>
        <taxon>Hexapoda</taxon>
        <taxon>Insecta</taxon>
        <taxon>Pterygota</taxon>
        <taxon>Neoptera</taxon>
        <taxon>Paraneoptera</taxon>
        <taxon>Hemiptera</taxon>
        <taxon>Sternorrhyncha</taxon>
        <taxon>Aleyrodoidea</taxon>
        <taxon>Aleyrodidae</taxon>
        <taxon>Aleyrodinae</taxon>
        <taxon>Bemisia</taxon>
    </lineage>
</organism>
<name>A0A9P0AJI5_BEMTA</name>
<dbReference type="PANTHER" id="PTHR12195">
    <property type="entry name" value="CYTOPLASMIC FMR1-INTERACTING PROTEIN-RELATED"/>
    <property type="match status" value="1"/>
</dbReference>
<dbReference type="EMBL" id="OU963868">
    <property type="protein sequence ID" value="CAH0392645.1"/>
    <property type="molecule type" value="Genomic_DNA"/>
</dbReference>
<reference evidence="1" key="1">
    <citation type="submission" date="2021-12" db="EMBL/GenBank/DDBJ databases">
        <authorList>
            <person name="King R."/>
        </authorList>
    </citation>
    <scope>NUCLEOTIDE SEQUENCE</scope>
</reference>
<dbReference type="Pfam" id="PF05994">
    <property type="entry name" value="FragX_IP"/>
    <property type="match status" value="2"/>
</dbReference>
<protein>
    <recommendedName>
        <fullName evidence="3">CYRIA/CYRIB Rac1 binding domain-containing protein</fullName>
    </recommendedName>
</protein>
<gene>
    <name evidence="1" type="ORF">BEMITA_LOCUS11137</name>
</gene>
<evidence type="ECO:0000313" key="1">
    <source>
        <dbReference type="EMBL" id="CAH0392645.1"/>
    </source>
</evidence>
<dbReference type="PIRSF" id="PIRSF008153">
    <property type="entry name" value="FMR1_interacting"/>
    <property type="match status" value="1"/>
</dbReference>
<dbReference type="AlphaFoldDB" id="A0A9P0AJI5"/>
<evidence type="ECO:0008006" key="3">
    <source>
        <dbReference type="Google" id="ProtNLM"/>
    </source>
</evidence>
<evidence type="ECO:0000313" key="2">
    <source>
        <dbReference type="Proteomes" id="UP001152759"/>
    </source>
</evidence>
<dbReference type="GO" id="GO:0030833">
    <property type="term" value="P:regulation of actin filament polymerization"/>
    <property type="evidence" value="ECO:0007669"/>
    <property type="project" value="InterPro"/>
</dbReference>
<dbReference type="Proteomes" id="UP001152759">
    <property type="component" value="Chromosome 7"/>
</dbReference>
<dbReference type="InterPro" id="IPR008081">
    <property type="entry name" value="Cytoplasmic_FMR1-int"/>
</dbReference>
<proteinExistence type="predicted"/>
<sequence length="360" mass="41847">MRSCCACGDVALEPSEGQPKFNEQPNRVEIYEETVEVLAPEVNKLLNFMYFQRRAIETFCAEVKRLSHAEKRKDFASEAYLLTLGKCINMFAVLDEVKNMKSKVVPILGDMQIASFTYIKRSKHFDPGKWPLSSSTTISLQADLMVHLLQIREDYIKYIFELAIYSNEVPPLPPTNPSAMFIVIFIFYTTVLEITSVNEQYPEIKARINTTFKEMRTDKENKETADLALRGLQLLSEWSSAVTELYSWKLLHSTDHHQIEECPQEAEEYERFCIESSMPWILTDHILCTKEPSMTEYVLYPLDLYNDSAYYALTLFRKQFLYDEVEAGINLCFDQFVYKLSEQILAHYNCTNNISQQVFC</sequence>